<reference evidence="1" key="1">
    <citation type="journal article" date="2018" name="Nat. Genet.">
        <title>Extensive intraspecific gene order and gene structural variations between Mo17 and other maize genomes.</title>
        <authorList>
            <person name="Sun S."/>
            <person name="Zhou Y."/>
            <person name="Chen J."/>
            <person name="Shi J."/>
            <person name="Zhao H."/>
            <person name="Zhao H."/>
            <person name="Song W."/>
            <person name="Zhang M."/>
            <person name="Cui Y."/>
            <person name="Dong X."/>
            <person name="Liu H."/>
            <person name="Ma X."/>
            <person name="Jiao Y."/>
            <person name="Wang B."/>
            <person name="Wei X."/>
            <person name="Stein J.C."/>
            <person name="Glaubitz J.C."/>
            <person name="Lu F."/>
            <person name="Yu G."/>
            <person name="Liang C."/>
            <person name="Fengler K."/>
            <person name="Li B."/>
            <person name="Rafalski A."/>
            <person name="Schnable P.S."/>
            <person name="Ware D.H."/>
            <person name="Buckler E.S."/>
            <person name="Lai J."/>
        </authorList>
    </citation>
    <scope>NUCLEOTIDE SEQUENCE [LARGE SCALE GENOMIC DNA]</scope>
    <source>
        <tissue evidence="1">Seedling</tissue>
    </source>
</reference>
<protein>
    <submittedName>
        <fullName evidence="1">Uncharacterized protein</fullName>
    </submittedName>
</protein>
<dbReference type="EMBL" id="NCVQ01000006">
    <property type="protein sequence ID" value="PWZ22806.1"/>
    <property type="molecule type" value="Genomic_DNA"/>
</dbReference>
<gene>
    <name evidence="1" type="ORF">Zm00014a_007918</name>
</gene>
<proteinExistence type="predicted"/>
<dbReference type="AlphaFoldDB" id="A0A3L6EPB7"/>
<organism evidence="1">
    <name type="scientific">Zea mays</name>
    <name type="common">Maize</name>
    <dbReference type="NCBI Taxonomy" id="4577"/>
    <lineage>
        <taxon>Eukaryota</taxon>
        <taxon>Viridiplantae</taxon>
        <taxon>Streptophyta</taxon>
        <taxon>Embryophyta</taxon>
        <taxon>Tracheophyta</taxon>
        <taxon>Spermatophyta</taxon>
        <taxon>Magnoliopsida</taxon>
        <taxon>Liliopsida</taxon>
        <taxon>Poales</taxon>
        <taxon>Poaceae</taxon>
        <taxon>PACMAD clade</taxon>
        <taxon>Panicoideae</taxon>
        <taxon>Andropogonodae</taxon>
        <taxon>Andropogoneae</taxon>
        <taxon>Tripsacinae</taxon>
        <taxon>Zea</taxon>
    </lineage>
</organism>
<accession>A0A3L6EPB7</accession>
<dbReference type="Proteomes" id="UP000251960">
    <property type="component" value="Chromosome 5"/>
</dbReference>
<name>A0A3L6EPB7_MAIZE</name>
<sequence length="45" mass="5477">MLLEHLQENTKKLFPKTSYWRLLEKKPPQKCVHPRQNAKKLSIKF</sequence>
<evidence type="ECO:0000313" key="1">
    <source>
        <dbReference type="EMBL" id="PWZ22806.1"/>
    </source>
</evidence>
<comment type="caution">
    <text evidence="1">The sequence shown here is derived from an EMBL/GenBank/DDBJ whole genome shotgun (WGS) entry which is preliminary data.</text>
</comment>